<keyword evidence="3" id="KW-0238">DNA-binding</keyword>
<keyword evidence="5" id="KW-1133">Transmembrane helix</keyword>
<dbReference type="Proteomes" id="UP000323671">
    <property type="component" value="Chromosome"/>
</dbReference>
<dbReference type="SUPFAM" id="SSF53850">
    <property type="entry name" value="Periplasmic binding protein-like II"/>
    <property type="match status" value="1"/>
</dbReference>
<comment type="similarity">
    <text evidence="1">Belongs to the LysR transcriptional regulatory family.</text>
</comment>
<proteinExistence type="inferred from homology"/>
<dbReference type="RefSeq" id="WP_149424816.1">
    <property type="nucleotide sequence ID" value="NZ_CP022579.1"/>
</dbReference>
<protein>
    <recommendedName>
        <fullName evidence="6">HTH lysR-type domain-containing protein</fullName>
    </recommendedName>
</protein>
<dbReference type="InterPro" id="IPR036390">
    <property type="entry name" value="WH_DNA-bd_sf"/>
</dbReference>
<dbReference type="Pfam" id="PF03466">
    <property type="entry name" value="LysR_substrate"/>
    <property type="match status" value="1"/>
</dbReference>
<feature type="domain" description="HTH lysR-type" evidence="6">
    <location>
        <begin position="2"/>
        <end position="59"/>
    </location>
</feature>
<dbReference type="Gene3D" id="1.10.10.10">
    <property type="entry name" value="Winged helix-like DNA-binding domain superfamily/Winged helix DNA-binding domain"/>
    <property type="match status" value="1"/>
</dbReference>
<reference evidence="7 8" key="1">
    <citation type="submission" date="2017-07" db="EMBL/GenBank/DDBJ databases">
        <title>Complete genome sequence of Oryzomicrobium terrae TPP412.</title>
        <authorList>
            <person name="Chiu L.-W."/>
            <person name="Lo K.-J."/>
            <person name="Tsai Y.-M."/>
            <person name="Lin S.-S."/>
            <person name="Kuo C.-H."/>
            <person name="Liu C.-T."/>
        </authorList>
    </citation>
    <scope>NUCLEOTIDE SEQUENCE [LARGE SCALE GENOMIC DNA]</scope>
    <source>
        <strain evidence="7 8">TPP412</strain>
    </source>
</reference>
<feature type="transmembrane region" description="Helical" evidence="5">
    <location>
        <begin position="7"/>
        <end position="29"/>
    </location>
</feature>
<evidence type="ECO:0000256" key="4">
    <source>
        <dbReference type="ARBA" id="ARBA00023163"/>
    </source>
</evidence>
<dbReference type="CDD" id="cd08414">
    <property type="entry name" value="PBP2_LTTR_aromatics_like"/>
    <property type="match status" value="1"/>
</dbReference>
<gene>
    <name evidence="7" type="ORF">OTERR_06000</name>
</gene>
<dbReference type="AlphaFoldDB" id="A0A5C1E569"/>
<evidence type="ECO:0000256" key="2">
    <source>
        <dbReference type="ARBA" id="ARBA00023015"/>
    </source>
</evidence>
<dbReference type="SUPFAM" id="SSF46785">
    <property type="entry name" value="Winged helix' DNA-binding domain"/>
    <property type="match status" value="1"/>
</dbReference>
<dbReference type="Gene3D" id="3.40.190.10">
    <property type="entry name" value="Periplasmic binding protein-like II"/>
    <property type="match status" value="2"/>
</dbReference>
<evidence type="ECO:0000256" key="1">
    <source>
        <dbReference type="ARBA" id="ARBA00009437"/>
    </source>
</evidence>
<keyword evidence="5" id="KW-0472">Membrane</keyword>
<evidence type="ECO:0000256" key="3">
    <source>
        <dbReference type="ARBA" id="ARBA00023125"/>
    </source>
</evidence>
<dbReference type="InterPro" id="IPR005119">
    <property type="entry name" value="LysR_subst-bd"/>
</dbReference>
<dbReference type="KEGG" id="otr:OTERR_06000"/>
<name>A0A5C1E569_9RHOO</name>
<dbReference type="PANTHER" id="PTHR30346">
    <property type="entry name" value="TRANSCRIPTIONAL DUAL REGULATOR HCAR-RELATED"/>
    <property type="match status" value="1"/>
</dbReference>
<keyword evidence="4" id="KW-0804">Transcription</keyword>
<accession>A0A5C1E569</accession>
<sequence length="309" mass="32300">MPSLRQIRYFLAVADLGGFTPAAAALFVAQPALSRQIGQLEAELGFALFVREPRGVRLTPAGELFRQRVAGMADGLQAAADDARRLAQGEGGVLRLLHSSSTPLAGALLAALRDFTAARPGVRVDLDRLSSEQQVGALAAGRADLGLVRLPLLRRDPAVRLRPLPEERLWAALPAEHPLTARQELALADLAGEAFVSAVHRERGGLARRVTDLCLETGFTPVMAAATSRKTSQLHLVAAGFGVALIPDAMAPLLPAGAVLRPLVGAHGTPTAQAALALPPTPSPLAEAFAEALVKAWRGLGAQPGFKPA</sequence>
<keyword evidence="5" id="KW-0812">Transmembrane</keyword>
<evidence type="ECO:0000256" key="5">
    <source>
        <dbReference type="SAM" id="Phobius"/>
    </source>
</evidence>
<dbReference type="GO" id="GO:0032993">
    <property type="term" value="C:protein-DNA complex"/>
    <property type="evidence" value="ECO:0007669"/>
    <property type="project" value="TreeGrafter"/>
</dbReference>
<dbReference type="InterPro" id="IPR036388">
    <property type="entry name" value="WH-like_DNA-bd_sf"/>
</dbReference>
<dbReference type="FunFam" id="1.10.10.10:FF:000001">
    <property type="entry name" value="LysR family transcriptional regulator"/>
    <property type="match status" value="1"/>
</dbReference>
<dbReference type="PANTHER" id="PTHR30346:SF17">
    <property type="entry name" value="LYSR FAMILY TRANSCRIPTIONAL REGULATOR"/>
    <property type="match status" value="1"/>
</dbReference>
<evidence type="ECO:0000313" key="7">
    <source>
        <dbReference type="EMBL" id="QEL64076.1"/>
    </source>
</evidence>
<dbReference type="EMBL" id="CP022579">
    <property type="protein sequence ID" value="QEL64076.1"/>
    <property type="molecule type" value="Genomic_DNA"/>
</dbReference>
<dbReference type="GO" id="GO:0003677">
    <property type="term" value="F:DNA binding"/>
    <property type="evidence" value="ECO:0007669"/>
    <property type="project" value="UniProtKB-KW"/>
</dbReference>
<keyword evidence="8" id="KW-1185">Reference proteome</keyword>
<dbReference type="GO" id="GO:0003700">
    <property type="term" value="F:DNA-binding transcription factor activity"/>
    <property type="evidence" value="ECO:0007669"/>
    <property type="project" value="InterPro"/>
</dbReference>
<dbReference type="PRINTS" id="PR00039">
    <property type="entry name" value="HTHLYSR"/>
</dbReference>
<evidence type="ECO:0000259" key="6">
    <source>
        <dbReference type="PROSITE" id="PS50931"/>
    </source>
</evidence>
<dbReference type="PROSITE" id="PS50931">
    <property type="entry name" value="HTH_LYSR"/>
    <property type="match status" value="1"/>
</dbReference>
<evidence type="ECO:0000313" key="8">
    <source>
        <dbReference type="Proteomes" id="UP000323671"/>
    </source>
</evidence>
<organism evidence="7 8">
    <name type="scientific">Oryzomicrobium terrae</name>
    <dbReference type="NCBI Taxonomy" id="1735038"/>
    <lineage>
        <taxon>Bacteria</taxon>
        <taxon>Pseudomonadati</taxon>
        <taxon>Pseudomonadota</taxon>
        <taxon>Betaproteobacteria</taxon>
        <taxon>Rhodocyclales</taxon>
        <taxon>Rhodocyclaceae</taxon>
        <taxon>Oryzomicrobium</taxon>
    </lineage>
</organism>
<dbReference type="InterPro" id="IPR000847">
    <property type="entry name" value="LysR_HTH_N"/>
</dbReference>
<keyword evidence="2" id="KW-0805">Transcription regulation</keyword>
<dbReference type="Pfam" id="PF00126">
    <property type="entry name" value="HTH_1"/>
    <property type="match status" value="1"/>
</dbReference>